<evidence type="ECO:0000313" key="3">
    <source>
        <dbReference type="Proteomes" id="UP001187343"/>
    </source>
</evidence>
<feature type="region of interest" description="Disordered" evidence="1">
    <location>
        <begin position="1"/>
        <end position="58"/>
    </location>
</feature>
<dbReference type="EMBL" id="JAUYZG010000007">
    <property type="protein sequence ID" value="KAK2903399.1"/>
    <property type="molecule type" value="Genomic_DNA"/>
</dbReference>
<name>A0AA88TRF7_9TELE</name>
<evidence type="ECO:0000313" key="2">
    <source>
        <dbReference type="EMBL" id="KAK2903399.1"/>
    </source>
</evidence>
<gene>
    <name evidence="2" type="ORF">Q8A67_008112</name>
</gene>
<reference evidence="2" key="1">
    <citation type="submission" date="2023-08" db="EMBL/GenBank/DDBJ databases">
        <title>Chromosome-level Genome Assembly of mud carp (Cirrhinus molitorella).</title>
        <authorList>
            <person name="Liu H."/>
        </authorList>
    </citation>
    <scope>NUCLEOTIDE SEQUENCE</scope>
    <source>
        <strain evidence="2">Prfri</strain>
        <tissue evidence="2">Muscle</tissue>
    </source>
</reference>
<proteinExistence type="predicted"/>
<accession>A0AA88TRF7</accession>
<comment type="caution">
    <text evidence="2">The sequence shown here is derived from an EMBL/GenBank/DDBJ whole genome shotgun (WGS) entry which is preliminary data.</text>
</comment>
<protein>
    <submittedName>
        <fullName evidence="2">Uncharacterized protein</fullName>
    </submittedName>
</protein>
<sequence length="360" mass="38190">MSRQTTPSSSSERSGSPQPSSRGIRPSASLGRTPDPAATTMSQTTPAANQPLTAAPPSAAMGLAAQTSACPLTPPLSAPQSSAFSSGLGAQASAWPHCPPYTAPPPTTSSLGLAAQASAWPHWPPHTAQPPATLGSGTSSSSRHVAALAVKHSSAPSSSQLVPPNEITIFPFYYITNACPRNLPKWLTASTGNYIIVYWKQVRGHSRQPEQDKDLNDQTDALAKAGALHGGTWTFRTPPPNPSVTAITRRQQNISIHNPTTSHIDLSPPFSSDDLLTLQTIDPILHNIASHLSDPSSHPISPSDLAASSKLRTLHSIKHMLHRSFPKDVIADRSLTNQEPHRSYAEASPSRNTRQATQSK</sequence>
<feature type="region of interest" description="Disordered" evidence="1">
    <location>
        <begin position="334"/>
        <end position="360"/>
    </location>
</feature>
<feature type="compositionally biased region" description="Low complexity" evidence="1">
    <location>
        <begin position="1"/>
        <end position="27"/>
    </location>
</feature>
<dbReference type="Proteomes" id="UP001187343">
    <property type="component" value="Unassembled WGS sequence"/>
</dbReference>
<feature type="compositionally biased region" description="Polar residues" evidence="1">
    <location>
        <begin position="349"/>
        <end position="360"/>
    </location>
</feature>
<keyword evidence="3" id="KW-1185">Reference proteome</keyword>
<feature type="compositionally biased region" description="Polar residues" evidence="1">
    <location>
        <begin position="39"/>
        <end position="52"/>
    </location>
</feature>
<feature type="region of interest" description="Disordered" evidence="1">
    <location>
        <begin position="121"/>
        <end position="140"/>
    </location>
</feature>
<dbReference type="AlphaFoldDB" id="A0AA88TRF7"/>
<evidence type="ECO:0000256" key="1">
    <source>
        <dbReference type="SAM" id="MobiDB-lite"/>
    </source>
</evidence>
<organism evidence="2 3">
    <name type="scientific">Cirrhinus molitorella</name>
    <name type="common">mud carp</name>
    <dbReference type="NCBI Taxonomy" id="172907"/>
    <lineage>
        <taxon>Eukaryota</taxon>
        <taxon>Metazoa</taxon>
        <taxon>Chordata</taxon>
        <taxon>Craniata</taxon>
        <taxon>Vertebrata</taxon>
        <taxon>Euteleostomi</taxon>
        <taxon>Actinopterygii</taxon>
        <taxon>Neopterygii</taxon>
        <taxon>Teleostei</taxon>
        <taxon>Ostariophysi</taxon>
        <taxon>Cypriniformes</taxon>
        <taxon>Cyprinidae</taxon>
        <taxon>Labeoninae</taxon>
        <taxon>Labeonini</taxon>
        <taxon>Cirrhinus</taxon>
    </lineage>
</organism>